<dbReference type="AlphaFoldDB" id="A4E8A6"/>
<reference evidence="1 2" key="1">
    <citation type="submission" date="2007-01" db="EMBL/GenBank/DDBJ databases">
        <title>Draft genome sequence of Collinsella aerofaciens (ATCC 25986).</title>
        <authorList>
            <person name="Sudarsanam P."/>
            <person name="Ley R."/>
            <person name="Guruge J."/>
            <person name="Turnbaugh P.J."/>
            <person name="Mahowald M."/>
            <person name="Liep D."/>
            <person name="Gordon J."/>
        </authorList>
    </citation>
    <scope>NUCLEOTIDE SEQUENCE [LARGE SCALE GENOMIC DNA]</scope>
    <source>
        <strain evidence="2">ATCC 25986 / DSM 3979 / JCM 10188 / KCTC 3647 / NCTC 11838 / VPI 1003</strain>
    </source>
</reference>
<evidence type="ECO:0000313" key="2">
    <source>
        <dbReference type="Proteomes" id="UP000002979"/>
    </source>
</evidence>
<reference evidence="1 2" key="2">
    <citation type="submission" date="2007-04" db="EMBL/GenBank/DDBJ databases">
        <authorList>
            <person name="Fulton L."/>
            <person name="Clifton S."/>
            <person name="Fulton B."/>
            <person name="Xu J."/>
            <person name="Minx P."/>
            <person name="Mardis E.R."/>
            <person name="Wilson R.K."/>
        </authorList>
    </citation>
    <scope>NUCLEOTIDE SEQUENCE [LARGE SCALE GENOMIC DNA]</scope>
    <source>
        <strain evidence="2">ATCC 25986 / DSM 3979 / JCM 10188 / KCTC 3647 / NCTC 11838 / VPI 1003</strain>
    </source>
</reference>
<dbReference type="Proteomes" id="UP000002979">
    <property type="component" value="Unassembled WGS sequence"/>
</dbReference>
<accession>A4E8A6</accession>
<comment type="caution">
    <text evidence="1">The sequence shown here is derived from an EMBL/GenBank/DDBJ whole genome shotgun (WGS) entry which is preliminary data.</text>
</comment>
<organism evidence="1 2">
    <name type="scientific">Collinsella aerofaciens (strain ATCC 25986 / DSM 3979 / JCM 10188 / KCTC 3647 / NCTC 11838 / VPI 1003)</name>
    <dbReference type="NCBI Taxonomy" id="411903"/>
    <lineage>
        <taxon>Bacteria</taxon>
        <taxon>Bacillati</taxon>
        <taxon>Actinomycetota</taxon>
        <taxon>Coriobacteriia</taxon>
        <taxon>Coriobacteriales</taxon>
        <taxon>Coriobacteriaceae</taxon>
        <taxon>Collinsella</taxon>
    </lineage>
</organism>
<sequence>MTFSQKVAKYHGVSVGVAIIQRGYIRMRIDPDDSNVLVFPVQVIEEGKRRHTVAADGHDSVGVFCRKLPLRILNSRQDFVLGTDANCLPFLMSKFWDAFRNAEWDPWTVGSRGGPL</sequence>
<evidence type="ECO:0000313" key="1">
    <source>
        <dbReference type="EMBL" id="EBA40123.1"/>
    </source>
</evidence>
<name>A4E8A6_COLAA</name>
<protein>
    <submittedName>
        <fullName evidence="1">Uncharacterized protein</fullName>
    </submittedName>
</protein>
<gene>
    <name evidence="1" type="ORF">COLAER_00647</name>
</gene>
<dbReference type="EMBL" id="AAVN02000002">
    <property type="protein sequence ID" value="EBA40123.1"/>
    <property type="molecule type" value="Genomic_DNA"/>
</dbReference>
<proteinExistence type="predicted"/>